<dbReference type="PANTHER" id="PTHR17630:SF44">
    <property type="entry name" value="PROTEIN AIM2"/>
    <property type="match status" value="1"/>
</dbReference>
<feature type="domain" description="Dienelactone hydrolase" evidence="1">
    <location>
        <begin position="44"/>
        <end position="262"/>
    </location>
</feature>
<dbReference type="InterPro" id="IPR029058">
    <property type="entry name" value="AB_hydrolase_fold"/>
</dbReference>
<organism evidence="2 3">
    <name type="scientific">Phialophora macrospora</name>
    <dbReference type="NCBI Taxonomy" id="1851006"/>
    <lineage>
        <taxon>Eukaryota</taxon>
        <taxon>Fungi</taxon>
        <taxon>Dikarya</taxon>
        <taxon>Ascomycota</taxon>
        <taxon>Pezizomycotina</taxon>
        <taxon>Eurotiomycetes</taxon>
        <taxon>Chaetothyriomycetidae</taxon>
        <taxon>Chaetothyriales</taxon>
        <taxon>Herpotrichiellaceae</taxon>
        <taxon>Phialophora</taxon>
    </lineage>
</organism>
<evidence type="ECO:0000313" key="2">
    <source>
        <dbReference type="EMBL" id="KIW69226.1"/>
    </source>
</evidence>
<evidence type="ECO:0000313" key="3">
    <source>
        <dbReference type="Proteomes" id="UP000054266"/>
    </source>
</evidence>
<accession>A0A0D2CVP6</accession>
<dbReference type="SUPFAM" id="SSF53474">
    <property type="entry name" value="alpha/beta-Hydrolases"/>
    <property type="match status" value="1"/>
</dbReference>
<dbReference type="InterPro" id="IPR002925">
    <property type="entry name" value="Dienelactn_hydro"/>
</dbReference>
<name>A0A0D2CVP6_9EURO</name>
<keyword evidence="3" id="KW-1185">Reference proteome</keyword>
<protein>
    <recommendedName>
        <fullName evidence="1">Dienelactone hydrolase domain-containing protein</fullName>
    </recommendedName>
</protein>
<gene>
    <name evidence="2" type="ORF">PV04_05114</name>
</gene>
<dbReference type="Pfam" id="PF01738">
    <property type="entry name" value="DLH"/>
    <property type="match status" value="1"/>
</dbReference>
<dbReference type="Gene3D" id="3.40.50.1820">
    <property type="entry name" value="alpha/beta hydrolase"/>
    <property type="match status" value="1"/>
</dbReference>
<dbReference type="AlphaFoldDB" id="A0A0D2CVP6"/>
<dbReference type="EMBL" id="KN846958">
    <property type="protein sequence ID" value="KIW69226.1"/>
    <property type="molecule type" value="Genomic_DNA"/>
</dbReference>
<dbReference type="HOGENOM" id="CLU_054590_2_1_1"/>
<dbReference type="PANTHER" id="PTHR17630">
    <property type="entry name" value="DIENELACTONE HYDROLASE"/>
    <property type="match status" value="1"/>
</dbReference>
<dbReference type="GO" id="GO:0016787">
    <property type="term" value="F:hydrolase activity"/>
    <property type="evidence" value="ECO:0007669"/>
    <property type="project" value="InterPro"/>
</dbReference>
<evidence type="ECO:0000259" key="1">
    <source>
        <dbReference type="Pfam" id="PF01738"/>
    </source>
</evidence>
<sequence length="284" mass="31505">MTNCCQVGRAAPDSYTPLGRYTNIGGLNSYVSDDSAPSTTKPRALLLLLPDGFGLAKHNLILADEFAKEGYRVVIPDYFEGDPLPIQVLKRDRALSIDDQPWPERDKQVLRDLDFEAWLRRHDHDRVSRLLEGVMTKISRDSAIVVGVGYCFGGKHVLRLGKSARLAAVASFHPSFVEAEDMRGVRAPVYIGLAGEDDMVPASLSDDLRAWSSSGMEPNVAFGMETFPGVGHGFAARPDTDDEVVRGQYRRAFLRTLEHFAKFVPGRSAARNERQNAQIDRETI</sequence>
<dbReference type="Proteomes" id="UP000054266">
    <property type="component" value="Unassembled WGS sequence"/>
</dbReference>
<dbReference type="STRING" id="5601.A0A0D2CVP6"/>
<reference evidence="2 3" key="1">
    <citation type="submission" date="2015-01" db="EMBL/GenBank/DDBJ databases">
        <title>The Genome Sequence of Capronia semiimmersa CBS27337.</title>
        <authorList>
            <consortium name="The Broad Institute Genomics Platform"/>
            <person name="Cuomo C."/>
            <person name="de Hoog S."/>
            <person name="Gorbushina A."/>
            <person name="Stielow B."/>
            <person name="Teixiera M."/>
            <person name="Abouelleil A."/>
            <person name="Chapman S.B."/>
            <person name="Priest M."/>
            <person name="Young S.K."/>
            <person name="Wortman J."/>
            <person name="Nusbaum C."/>
            <person name="Birren B."/>
        </authorList>
    </citation>
    <scope>NUCLEOTIDE SEQUENCE [LARGE SCALE GENOMIC DNA]</scope>
    <source>
        <strain evidence="2 3">CBS 27337</strain>
    </source>
</reference>
<proteinExistence type="predicted"/>